<evidence type="ECO:0000256" key="2">
    <source>
        <dbReference type="ARBA" id="ARBA00022692"/>
    </source>
</evidence>
<keyword evidence="4" id="KW-0472">Membrane</keyword>
<evidence type="ECO:0000313" key="6">
    <source>
        <dbReference type="EMBL" id="GFY41540.1"/>
    </source>
</evidence>
<dbReference type="SUPFAM" id="SSF53822">
    <property type="entry name" value="Periplasmic binding protein-like I"/>
    <property type="match status" value="1"/>
</dbReference>
<dbReference type="InterPro" id="IPR001828">
    <property type="entry name" value="ANF_lig-bd_rcpt"/>
</dbReference>
<dbReference type="OrthoDB" id="5984008at2759"/>
<proteinExistence type="predicted"/>
<reference evidence="6" key="1">
    <citation type="submission" date="2020-08" db="EMBL/GenBank/DDBJ databases">
        <title>Multicomponent nature underlies the extraordinary mechanical properties of spider dragline silk.</title>
        <authorList>
            <person name="Kono N."/>
            <person name="Nakamura H."/>
            <person name="Mori M."/>
            <person name="Yoshida Y."/>
            <person name="Ohtoshi R."/>
            <person name="Malay A.D."/>
            <person name="Moran D.A.P."/>
            <person name="Tomita M."/>
            <person name="Numata K."/>
            <person name="Arakawa K."/>
        </authorList>
    </citation>
    <scope>NUCLEOTIDE SEQUENCE</scope>
</reference>
<feature type="domain" description="Receptor ligand binding region" evidence="5">
    <location>
        <begin position="11"/>
        <end position="64"/>
    </location>
</feature>
<accession>A0A8X6WUM1</accession>
<dbReference type="Pfam" id="PF01094">
    <property type="entry name" value="ANF_receptor"/>
    <property type="match status" value="1"/>
</dbReference>
<evidence type="ECO:0000256" key="4">
    <source>
        <dbReference type="ARBA" id="ARBA00023136"/>
    </source>
</evidence>
<keyword evidence="3" id="KW-1133">Transmembrane helix</keyword>
<feature type="non-terminal residue" evidence="6">
    <location>
        <position position="81"/>
    </location>
</feature>
<dbReference type="GO" id="GO:0016020">
    <property type="term" value="C:membrane"/>
    <property type="evidence" value="ECO:0007669"/>
    <property type="project" value="UniProtKB-SubCell"/>
</dbReference>
<dbReference type="EMBL" id="BMAV01002566">
    <property type="protein sequence ID" value="GFY41540.1"/>
    <property type="molecule type" value="Genomic_DNA"/>
</dbReference>
<comment type="subcellular location">
    <subcellularLocation>
        <location evidence="1">Membrane</location>
    </subcellularLocation>
</comment>
<dbReference type="InterPro" id="IPR028082">
    <property type="entry name" value="Peripla_BP_I"/>
</dbReference>
<dbReference type="Gene3D" id="3.40.50.2300">
    <property type="match status" value="1"/>
</dbReference>
<keyword evidence="7" id="KW-1185">Reference proteome</keyword>
<evidence type="ECO:0000259" key="5">
    <source>
        <dbReference type="Pfam" id="PF01094"/>
    </source>
</evidence>
<sequence>VEDIIEYETGITEISQKLEEAQGRYCRVFILYASTEDAESIFREVEALNMTLPGYVWIVSEQALLAPNKPDGNVPDFTYDH</sequence>
<name>A0A8X6WUM1_9ARAC</name>
<dbReference type="AlphaFoldDB" id="A0A8X6WUM1"/>
<gene>
    <name evidence="6" type="primary">X975_09868</name>
    <name evidence="6" type="ORF">TNIN_118311</name>
</gene>
<keyword evidence="2" id="KW-0812">Transmembrane</keyword>
<organism evidence="6 7">
    <name type="scientific">Trichonephila inaurata madagascariensis</name>
    <dbReference type="NCBI Taxonomy" id="2747483"/>
    <lineage>
        <taxon>Eukaryota</taxon>
        <taxon>Metazoa</taxon>
        <taxon>Ecdysozoa</taxon>
        <taxon>Arthropoda</taxon>
        <taxon>Chelicerata</taxon>
        <taxon>Arachnida</taxon>
        <taxon>Araneae</taxon>
        <taxon>Araneomorphae</taxon>
        <taxon>Entelegynae</taxon>
        <taxon>Araneoidea</taxon>
        <taxon>Nephilidae</taxon>
        <taxon>Trichonephila</taxon>
        <taxon>Trichonephila inaurata</taxon>
    </lineage>
</organism>
<protein>
    <recommendedName>
        <fullName evidence="5">Receptor ligand binding region domain-containing protein</fullName>
    </recommendedName>
</protein>
<dbReference type="Proteomes" id="UP000886998">
    <property type="component" value="Unassembled WGS sequence"/>
</dbReference>
<comment type="caution">
    <text evidence="6">The sequence shown here is derived from an EMBL/GenBank/DDBJ whole genome shotgun (WGS) entry which is preliminary data.</text>
</comment>
<evidence type="ECO:0000256" key="3">
    <source>
        <dbReference type="ARBA" id="ARBA00022989"/>
    </source>
</evidence>
<evidence type="ECO:0000313" key="7">
    <source>
        <dbReference type="Proteomes" id="UP000886998"/>
    </source>
</evidence>
<evidence type="ECO:0000256" key="1">
    <source>
        <dbReference type="ARBA" id="ARBA00004370"/>
    </source>
</evidence>